<keyword evidence="2" id="KW-1185">Reference proteome</keyword>
<organism evidence="1 2">
    <name type="scientific">Violaceomyces palustris</name>
    <dbReference type="NCBI Taxonomy" id="1673888"/>
    <lineage>
        <taxon>Eukaryota</taxon>
        <taxon>Fungi</taxon>
        <taxon>Dikarya</taxon>
        <taxon>Basidiomycota</taxon>
        <taxon>Ustilaginomycotina</taxon>
        <taxon>Ustilaginomycetes</taxon>
        <taxon>Violaceomycetales</taxon>
        <taxon>Violaceomycetaceae</taxon>
        <taxon>Violaceomyces</taxon>
    </lineage>
</organism>
<protein>
    <submittedName>
        <fullName evidence="1">Uncharacterized protein</fullName>
    </submittedName>
</protein>
<sequence>MGLPSPCSPLNRIVSPSLASAFFGFFPQRSAACLKGFTEREGESLLTKESSRFEGLGHEVFFPCVRQGRGIQKGGGGDYYIPFRIIQSLSCKAGSRVSFLFFPFLFLFFRDF</sequence>
<accession>A0ACD0P4Q8</accession>
<evidence type="ECO:0000313" key="1">
    <source>
        <dbReference type="EMBL" id="PWN53090.1"/>
    </source>
</evidence>
<gene>
    <name evidence="1" type="ORF">IE53DRAFT_217072</name>
</gene>
<proteinExistence type="predicted"/>
<name>A0ACD0P4Q8_9BASI</name>
<dbReference type="Proteomes" id="UP000245626">
    <property type="component" value="Unassembled WGS sequence"/>
</dbReference>
<evidence type="ECO:0000313" key="2">
    <source>
        <dbReference type="Proteomes" id="UP000245626"/>
    </source>
</evidence>
<dbReference type="EMBL" id="KZ819742">
    <property type="protein sequence ID" value="PWN53090.1"/>
    <property type="molecule type" value="Genomic_DNA"/>
</dbReference>
<reference evidence="1 2" key="1">
    <citation type="journal article" date="2018" name="Mol. Biol. Evol.">
        <title>Broad Genomic Sampling Reveals a Smut Pathogenic Ancestry of the Fungal Clade Ustilaginomycotina.</title>
        <authorList>
            <person name="Kijpornyongpan T."/>
            <person name="Mondo S.J."/>
            <person name="Barry K."/>
            <person name="Sandor L."/>
            <person name="Lee J."/>
            <person name="Lipzen A."/>
            <person name="Pangilinan J."/>
            <person name="LaButti K."/>
            <person name="Hainaut M."/>
            <person name="Henrissat B."/>
            <person name="Grigoriev I.V."/>
            <person name="Spatafora J.W."/>
            <person name="Aime M.C."/>
        </authorList>
    </citation>
    <scope>NUCLEOTIDE SEQUENCE [LARGE SCALE GENOMIC DNA]</scope>
    <source>
        <strain evidence="1 2">SA 807</strain>
    </source>
</reference>